<dbReference type="Gene3D" id="3.50.50.60">
    <property type="entry name" value="FAD/NAD(P)-binding domain"/>
    <property type="match status" value="1"/>
</dbReference>
<dbReference type="EMBL" id="JAERRJ010000003">
    <property type="protein sequence ID" value="MBL1074541.1"/>
    <property type="molecule type" value="Genomic_DNA"/>
</dbReference>
<comment type="caution">
    <text evidence="6">The sequence shown here is derived from an EMBL/GenBank/DDBJ whole genome shotgun (WGS) entry which is preliminary data.</text>
</comment>
<name>A0ABS1M2J4_9NOCA</name>
<keyword evidence="7" id="KW-1185">Reference proteome</keyword>
<keyword evidence="2" id="KW-0285">Flavoprotein</keyword>
<dbReference type="PANTHER" id="PTHR46496:SF1">
    <property type="entry name" value="ZEAXANTHIN EPOXIDASE, CHLOROPLASTIC"/>
    <property type="match status" value="1"/>
</dbReference>
<keyword evidence="3" id="KW-0274">FAD</keyword>
<keyword evidence="6" id="KW-0503">Monooxygenase</keyword>
<dbReference type="Pfam" id="PF01494">
    <property type="entry name" value="FAD_binding_3"/>
    <property type="match status" value="1"/>
</dbReference>
<dbReference type="RefSeq" id="WP_201945423.1">
    <property type="nucleotide sequence ID" value="NZ_JAERRJ010000003.1"/>
</dbReference>
<organism evidence="6 7">
    <name type="scientific">Nocardia acididurans</name>
    <dbReference type="NCBI Taxonomy" id="2802282"/>
    <lineage>
        <taxon>Bacteria</taxon>
        <taxon>Bacillati</taxon>
        <taxon>Actinomycetota</taxon>
        <taxon>Actinomycetes</taxon>
        <taxon>Mycobacteriales</taxon>
        <taxon>Nocardiaceae</taxon>
        <taxon>Nocardia</taxon>
    </lineage>
</organism>
<dbReference type="Proteomes" id="UP000602198">
    <property type="component" value="Unassembled WGS sequence"/>
</dbReference>
<comment type="cofactor">
    <cofactor evidence="1">
        <name>FAD</name>
        <dbReference type="ChEBI" id="CHEBI:57692"/>
    </cofactor>
</comment>
<evidence type="ECO:0000259" key="5">
    <source>
        <dbReference type="Pfam" id="PF01494"/>
    </source>
</evidence>
<proteinExistence type="predicted"/>
<evidence type="ECO:0000313" key="6">
    <source>
        <dbReference type="EMBL" id="MBL1074541.1"/>
    </source>
</evidence>
<dbReference type="PRINTS" id="PR00420">
    <property type="entry name" value="RNGMNOXGNASE"/>
</dbReference>
<dbReference type="InterPro" id="IPR002938">
    <property type="entry name" value="FAD-bd"/>
</dbReference>
<accession>A0ABS1M2J4</accession>
<evidence type="ECO:0000256" key="2">
    <source>
        <dbReference type="ARBA" id="ARBA00022630"/>
    </source>
</evidence>
<dbReference type="GO" id="GO:0004497">
    <property type="term" value="F:monooxygenase activity"/>
    <property type="evidence" value="ECO:0007669"/>
    <property type="project" value="UniProtKB-KW"/>
</dbReference>
<reference evidence="6 7" key="1">
    <citation type="submission" date="2021-01" db="EMBL/GenBank/DDBJ databases">
        <title>WGS of actinomycetes isolated from Thailand.</title>
        <authorList>
            <person name="Thawai C."/>
        </authorList>
    </citation>
    <scope>NUCLEOTIDE SEQUENCE [LARGE SCALE GENOMIC DNA]</scope>
    <source>
        <strain evidence="6 7">LPG 2</strain>
    </source>
</reference>
<evidence type="ECO:0000256" key="1">
    <source>
        <dbReference type="ARBA" id="ARBA00001974"/>
    </source>
</evidence>
<evidence type="ECO:0000313" key="7">
    <source>
        <dbReference type="Proteomes" id="UP000602198"/>
    </source>
</evidence>
<feature type="domain" description="FAD-binding" evidence="5">
    <location>
        <begin position="2"/>
        <end position="336"/>
    </location>
</feature>
<dbReference type="InterPro" id="IPR036188">
    <property type="entry name" value="FAD/NAD-bd_sf"/>
</dbReference>
<dbReference type="SUPFAM" id="SSF51905">
    <property type="entry name" value="FAD/NAD(P)-binding domain"/>
    <property type="match status" value="1"/>
</dbReference>
<evidence type="ECO:0000256" key="4">
    <source>
        <dbReference type="ARBA" id="ARBA00023002"/>
    </source>
</evidence>
<keyword evidence="4" id="KW-0560">Oxidoreductase</keyword>
<evidence type="ECO:0000256" key="3">
    <source>
        <dbReference type="ARBA" id="ARBA00022827"/>
    </source>
</evidence>
<dbReference type="PANTHER" id="PTHR46496">
    <property type="match status" value="1"/>
</dbReference>
<protein>
    <submittedName>
        <fullName evidence="6">FAD-dependent monooxygenase</fullName>
    </submittedName>
</protein>
<gene>
    <name evidence="6" type="ORF">JK358_09040</name>
</gene>
<sequence length="389" mass="41636">MKVLVTGAGIAGLTTAVALRRHGFDVDIHEATAGFRDTGTGLGLACNATAALAELGIDPTDGPTGSPLRRFSIHTPTGATVRELPIQRITAELNAPIVNIRRNDLIAVLRAAAPEVPIHWNSPLTGFRHDSAGVTATFGDGQTASGDVLIGADGIRSAVRAQLAGDEPLNEYGYVCWLAVIPYSHPSLTTGAARHYWGRGTRFGLIEIGGGQVYWWGTQSVGVAAARDWSGGKAGVAAVFAGWAPEVMEVIEQTPEEAIVVVPAQDRNFLSQWGDGRTTLIGDAAHPMLTSLSQGASSAIEDAVVLGHELAVAPNPITGLRNYEKARHDRTKRLVADSRRLSRLEQLRNPVAVRLRDLAIQYTPMSILRRQNMQPMRFRLPGEVSTVSR</sequence>